<protein>
    <submittedName>
        <fullName evidence="1">Uncharacterized protein</fullName>
    </submittedName>
</protein>
<dbReference type="KEGG" id="smo:SELMODRAFT_432344"/>
<dbReference type="GO" id="GO:0017108">
    <property type="term" value="F:5'-flap endonuclease activity"/>
    <property type="evidence" value="ECO:0007669"/>
    <property type="project" value="InterPro"/>
</dbReference>
<organism evidence="2">
    <name type="scientific">Selaginella moellendorffii</name>
    <name type="common">Spikemoss</name>
    <dbReference type="NCBI Taxonomy" id="88036"/>
    <lineage>
        <taxon>Eukaryota</taxon>
        <taxon>Viridiplantae</taxon>
        <taxon>Streptophyta</taxon>
        <taxon>Embryophyta</taxon>
        <taxon>Tracheophyta</taxon>
        <taxon>Lycopodiopsida</taxon>
        <taxon>Selaginellales</taxon>
        <taxon>Selaginellaceae</taxon>
        <taxon>Selaginella</taxon>
    </lineage>
</organism>
<keyword evidence="2" id="KW-1185">Reference proteome</keyword>
<accession>D8TFQ4</accession>
<sequence>MRKHGSLENILSAAAIRAVGKPYIQDALKEHSVLLEKNMEVLSLRRDINVELPVEWCRDKSNDLAALQWLEKELEMLHRFLAAANWSGSRLVPFVSYATEENAEKNQELDREDSGQALDGRWLDTEASVGSSLAQNEALKERGLARRTRWKAWGLKRNEQNTSKEQRRTRIKQGEGKRFKGLRTLETLGLGDEVTFWRNKDIDVHLVANKRMFSSSKG</sequence>
<dbReference type="EMBL" id="GL377827">
    <property type="protein sequence ID" value="EFJ04511.1"/>
    <property type="molecule type" value="Genomic_DNA"/>
</dbReference>
<dbReference type="InParanoid" id="D8TFQ4"/>
<dbReference type="Gramene" id="EFJ04511">
    <property type="protein sequence ID" value="EFJ04511"/>
    <property type="gene ID" value="SELMODRAFT_432344"/>
</dbReference>
<dbReference type="STRING" id="88036.D8TFQ4"/>
<reference evidence="1 2" key="1">
    <citation type="journal article" date="2011" name="Science">
        <title>The Selaginella genome identifies genetic changes associated with the evolution of vascular plants.</title>
        <authorList>
            <person name="Banks J.A."/>
            <person name="Nishiyama T."/>
            <person name="Hasebe M."/>
            <person name="Bowman J.L."/>
            <person name="Gribskov M."/>
            <person name="dePamphilis C."/>
            <person name="Albert V.A."/>
            <person name="Aono N."/>
            <person name="Aoyama T."/>
            <person name="Ambrose B.A."/>
            <person name="Ashton N.W."/>
            <person name="Axtell M.J."/>
            <person name="Barker E."/>
            <person name="Barker M.S."/>
            <person name="Bennetzen J.L."/>
            <person name="Bonawitz N.D."/>
            <person name="Chapple C."/>
            <person name="Cheng C."/>
            <person name="Correa L.G."/>
            <person name="Dacre M."/>
            <person name="DeBarry J."/>
            <person name="Dreyer I."/>
            <person name="Elias M."/>
            <person name="Engstrom E.M."/>
            <person name="Estelle M."/>
            <person name="Feng L."/>
            <person name="Finet C."/>
            <person name="Floyd S.K."/>
            <person name="Frommer W.B."/>
            <person name="Fujita T."/>
            <person name="Gramzow L."/>
            <person name="Gutensohn M."/>
            <person name="Harholt J."/>
            <person name="Hattori M."/>
            <person name="Heyl A."/>
            <person name="Hirai T."/>
            <person name="Hiwatashi Y."/>
            <person name="Ishikawa M."/>
            <person name="Iwata M."/>
            <person name="Karol K.G."/>
            <person name="Koehler B."/>
            <person name="Kolukisaoglu U."/>
            <person name="Kubo M."/>
            <person name="Kurata T."/>
            <person name="Lalonde S."/>
            <person name="Li K."/>
            <person name="Li Y."/>
            <person name="Litt A."/>
            <person name="Lyons E."/>
            <person name="Manning G."/>
            <person name="Maruyama T."/>
            <person name="Michael T.P."/>
            <person name="Mikami K."/>
            <person name="Miyazaki S."/>
            <person name="Morinaga S."/>
            <person name="Murata T."/>
            <person name="Mueller-Roeber B."/>
            <person name="Nelson D.R."/>
            <person name="Obara M."/>
            <person name="Oguri Y."/>
            <person name="Olmstead R.G."/>
            <person name="Onodera N."/>
            <person name="Petersen B.L."/>
            <person name="Pils B."/>
            <person name="Prigge M."/>
            <person name="Rensing S.A."/>
            <person name="Riano-Pachon D.M."/>
            <person name="Roberts A.W."/>
            <person name="Sato Y."/>
            <person name="Scheller H.V."/>
            <person name="Schulz B."/>
            <person name="Schulz C."/>
            <person name="Shakirov E.V."/>
            <person name="Shibagaki N."/>
            <person name="Shinohara N."/>
            <person name="Shippen D.E."/>
            <person name="Soerensen I."/>
            <person name="Sotooka R."/>
            <person name="Sugimoto N."/>
            <person name="Sugita M."/>
            <person name="Sumikawa N."/>
            <person name="Tanurdzic M."/>
            <person name="Theissen G."/>
            <person name="Ulvskov P."/>
            <person name="Wakazuki S."/>
            <person name="Weng J.K."/>
            <person name="Willats W.W."/>
            <person name="Wipf D."/>
            <person name="Wolf P.G."/>
            <person name="Yang L."/>
            <person name="Zimmer A.D."/>
            <person name="Zhu Q."/>
            <person name="Mitros T."/>
            <person name="Hellsten U."/>
            <person name="Loque D."/>
            <person name="Otillar R."/>
            <person name="Salamov A."/>
            <person name="Schmutz J."/>
            <person name="Shapiro H."/>
            <person name="Lindquist E."/>
            <person name="Lucas S."/>
            <person name="Rokhsar D."/>
            <person name="Grigoriev I.V."/>
        </authorList>
    </citation>
    <scope>NUCLEOTIDE SEQUENCE [LARGE SCALE GENOMIC DNA]</scope>
</reference>
<dbReference type="Proteomes" id="UP000001514">
    <property type="component" value="Unassembled WGS sequence"/>
</dbReference>
<dbReference type="GO" id="GO:0033567">
    <property type="term" value="P:DNA replication, Okazaki fragment processing"/>
    <property type="evidence" value="ECO:0007669"/>
    <property type="project" value="InterPro"/>
</dbReference>
<dbReference type="AlphaFoldDB" id="D8TFQ4"/>
<name>D8TFQ4_SELML</name>
<dbReference type="PANTHER" id="PTHR42646">
    <property type="entry name" value="FLAP ENDONUCLEASE XNI"/>
    <property type="match status" value="1"/>
</dbReference>
<dbReference type="PANTHER" id="PTHR42646:SF4">
    <property type="entry name" value="5'-3' EXONUCLEASE FAMILY PROTEIN"/>
    <property type="match status" value="1"/>
</dbReference>
<evidence type="ECO:0000313" key="1">
    <source>
        <dbReference type="EMBL" id="EFJ04511.1"/>
    </source>
</evidence>
<proteinExistence type="predicted"/>
<gene>
    <name evidence="1" type="ORF">SELMODRAFT_432344</name>
</gene>
<dbReference type="InterPro" id="IPR038969">
    <property type="entry name" value="FEN"/>
</dbReference>
<evidence type="ECO:0000313" key="2">
    <source>
        <dbReference type="Proteomes" id="UP000001514"/>
    </source>
</evidence>
<dbReference type="HOGENOM" id="CLU_1268793_0_0_1"/>